<keyword evidence="2" id="KW-1185">Reference proteome</keyword>
<proteinExistence type="predicted"/>
<protein>
    <submittedName>
        <fullName evidence="1">Uncharacterized protein</fullName>
    </submittedName>
</protein>
<name>A0ABP9UKS5_9BACT</name>
<dbReference type="EMBL" id="BAABRI010000001">
    <property type="protein sequence ID" value="GAA5480946.1"/>
    <property type="molecule type" value="Genomic_DNA"/>
</dbReference>
<accession>A0ABP9UKS5</accession>
<evidence type="ECO:0000313" key="1">
    <source>
        <dbReference type="EMBL" id="GAA5480946.1"/>
    </source>
</evidence>
<reference evidence="1 2" key="1">
    <citation type="submission" date="2024-02" db="EMBL/GenBank/DDBJ databases">
        <title>Haloferula sargassicola NBRC 104335.</title>
        <authorList>
            <person name="Ichikawa N."/>
            <person name="Katano-Makiyama Y."/>
            <person name="Hidaka K."/>
        </authorList>
    </citation>
    <scope>NUCLEOTIDE SEQUENCE [LARGE SCALE GENOMIC DNA]</scope>
    <source>
        <strain evidence="1 2">NBRC 104335</strain>
    </source>
</reference>
<sequence>MEPPREYVTAVGKSGQIVALGLAAASLCRAEEEAKFHWKAPEIGAGEFSDALGMLAREREDYAENLAGYAVNLIARHKASDDSLRRARRFVALSMQLAPRNRRALVANYQLSHGIVPAPVENSYDPEVLAKLLFTRAALLKQQGGPENLLLARAFIELAAELDPRNDDAVYASELQRLDHGGVDWDKLAGGGGGQAGGE</sequence>
<evidence type="ECO:0000313" key="2">
    <source>
        <dbReference type="Proteomes" id="UP001476282"/>
    </source>
</evidence>
<organism evidence="1 2">
    <name type="scientific">Haloferula sargassicola</name>
    <dbReference type="NCBI Taxonomy" id="490096"/>
    <lineage>
        <taxon>Bacteria</taxon>
        <taxon>Pseudomonadati</taxon>
        <taxon>Verrucomicrobiota</taxon>
        <taxon>Verrucomicrobiia</taxon>
        <taxon>Verrucomicrobiales</taxon>
        <taxon>Verrucomicrobiaceae</taxon>
        <taxon>Haloferula</taxon>
    </lineage>
</organism>
<dbReference type="Proteomes" id="UP001476282">
    <property type="component" value="Unassembled WGS sequence"/>
</dbReference>
<gene>
    <name evidence="1" type="ORF">Hsar01_00151</name>
</gene>
<comment type="caution">
    <text evidence="1">The sequence shown here is derived from an EMBL/GenBank/DDBJ whole genome shotgun (WGS) entry which is preliminary data.</text>
</comment>